<feature type="region of interest" description="Disordered" evidence="2">
    <location>
        <begin position="1"/>
        <end position="28"/>
    </location>
</feature>
<organism evidence="3 4">
    <name type="scientific">Marchantia polymorpha</name>
    <name type="common">Common liverwort</name>
    <name type="synonym">Marchantia aquatica</name>
    <dbReference type="NCBI Taxonomy" id="3197"/>
    <lineage>
        <taxon>Eukaryota</taxon>
        <taxon>Viridiplantae</taxon>
        <taxon>Streptophyta</taxon>
        <taxon>Embryophyta</taxon>
        <taxon>Marchantiophyta</taxon>
        <taxon>Marchantiopsida</taxon>
        <taxon>Marchantiidae</taxon>
        <taxon>Marchantiales</taxon>
        <taxon>Marchantiaceae</taxon>
        <taxon>Marchantia</taxon>
    </lineage>
</organism>
<dbReference type="Proteomes" id="UP000244005">
    <property type="component" value="Unassembled WGS sequence"/>
</dbReference>
<protein>
    <submittedName>
        <fullName evidence="3">Uncharacterized protein</fullName>
    </submittedName>
</protein>
<dbReference type="AlphaFoldDB" id="A0A2R6XKE1"/>
<evidence type="ECO:0000256" key="2">
    <source>
        <dbReference type="SAM" id="MobiDB-lite"/>
    </source>
</evidence>
<dbReference type="EMBL" id="KZ772683">
    <property type="protein sequence ID" value="PTQ46541.1"/>
    <property type="molecule type" value="Genomic_DNA"/>
</dbReference>
<keyword evidence="1" id="KW-0175">Coiled coil</keyword>
<feature type="coiled-coil region" evidence="1">
    <location>
        <begin position="216"/>
        <end position="298"/>
    </location>
</feature>
<sequence length="304" mass="35073">MSPAWDEYFATDPSSPATPFSPNCSASRHSDQVAIRPPQMQNENEILALLGDVDALQKQYDEGLHEIHAVKTLLCVEQKKRKIAETTCIDLEREKQQLLKAQLATYERASEQLDYARKYENVLQLFKGAPENSDRNDKTQDQDIDILALDTAKLGFQEHQKTITDLLKRSEAKVGELHKQIMVLREDVTLKECAITALEQQLAQSVTPDTLEMKLQEAEKRMHDLYREEIEGLRNKLKAEEVNNQKLKSQLEDAHRTLMVSSVNHDDQLRELSANRQADIFKQKVLKLRKDNEVLRRQMQQNLK</sequence>
<feature type="coiled-coil region" evidence="1">
    <location>
        <begin position="81"/>
        <end position="109"/>
    </location>
</feature>
<gene>
    <name evidence="3" type="ORF">MARPO_0011s0196</name>
</gene>
<name>A0A2R6XKE1_MARPO</name>
<evidence type="ECO:0000313" key="4">
    <source>
        <dbReference type="Proteomes" id="UP000244005"/>
    </source>
</evidence>
<accession>A0A2R6XKE1</accession>
<proteinExistence type="predicted"/>
<evidence type="ECO:0000313" key="3">
    <source>
        <dbReference type="EMBL" id="PTQ46541.1"/>
    </source>
</evidence>
<keyword evidence="4" id="KW-1185">Reference proteome</keyword>
<dbReference type="OrthoDB" id="1932629at2759"/>
<dbReference type="Gramene" id="Mp4g12140.1">
    <property type="protein sequence ID" value="Mp4g12140.1.cds"/>
    <property type="gene ID" value="Mp4g12140"/>
</dbReference>
<evidence type="ECO:0000256" key="1">
    <source>
        <dbReference type="SAM" id="Coils"/>
    </source>
</evidence>
<reference evidence="4" key="1">
    <citation type="journal article" date="2017" name="Cell">
        <title>Insights into land plant evolution garnered from the Marchantia polymorpha genome.</title>
        <authorList>
            <person name="Bowman J.L."/>
            <person name="Kohchi T."/>
            <person name="Yamato K.T."/>
            <person name="Jenkins J."/>
            <person name="Shu S."/>
            <person name="Ishizaki K."/>
            <person name="Yamaoka S."/>
            <person name="Nishihama R."/>
            <person name="Nakamura Y."/>
            <person name="Berger F."/>
            <person name="Adam C."/>
            <person name="Aki S.S."/>
            <person name="Althoff F."/>
            <person name="Araki T."/>
            <person name="Arteaga-Vazquez M.A."/>
            <person name="Balasubrmanian S."/>
            <person name="Barry K."/>
            <person name="Bauer D."/>
            <person name="Boehm C.R."/>
            <person name="Briginshaw L."/>
            <person name="Caballero-Perez J."/>
            <person name="Catarino B."/>
            <person name="Chen F."/>
            <person name="Chiyoda S."/>
            <person name="Chovatia M."/>
            <person name="Davies K.M."/>
            <person name="Delmans M."/>
            <person name="Demura T."/>
            <person name="Dierschke T."/>
            <person name="Dolan L."/>
            <person name="Dorantes-Acosta A.E."/>
            <person name="Eklund D.M."/>
            <person name="Florent S.N."/>
            <person name="Flores-Sandoval E."/>
            <person name="Fujiyama A."/>
            <person name="Fukuzawa H."/>
            <person name="Galik B."/>
            <person name="Grimanelli D."/>
            <person name="Grimwood J."/>
            <person name="Grossniklaus U."/>
            <person name="Hamada T."/>
            <person name="Haseloff J."/>
            <person name="Hetherington A.J."/>
            <person name="Higo A."/>
            <person name="Hirakawa Y."/>
            <person name="Hundley H.N."/>
            <person name="Ikeda Y."/>
            <person name="Inoue K."/>
            <person name="Inoue S.I."/>
            <person name="Ishida S."/>
            <person name="Jia Q."/>
            <person name="Kakita M."/>
            <person name="Kanazawa T."/>
            <person name="Kawai Y."/>
            <person name="Kawashima T."/>
            <person name="Kennedy M."/>
            <person name="Kinose K."/>
            <person name="Kinoshita T."/>
            <person name="Kohara Y."/>
            <person name="Koide E."/>
            <person name="Komatsu K."/>
            <person name="Kopischke S."/>
            <person name="Kubo M."/>
            <person name="Kyozuka J."/>
            <person name="Lagercrantz U."/>
            <person name="Lin S.S."/>
            <person name="Lindquist E."/>
            <person name="Lipzen A.M."/>
            <person name="Lu C.W."/>
            <person name="De Luna E."/>
            <person name="Martienssen R.A."/>
            <person name="Minamino N."/>
            <person name="Mizutani M."/>
            <person name="Mizutani M."/>
            <person name="Mochizuki N."/>
            <person name="Monte I."/>
            <person name="Mosher R."/>
            <person name="Nagasaki H."/>
            <person name="Nakagami H."/>
            <person name="Naramoto S."/>
            <person name="Nishitani K."/>
            <person name="Ohtani M."/>
            <person name="Okamoto T."/>
            <person name="Okumura M."/>
            <person name="Phillips J."/>
            <person name="Pollak B."/>
            <person name="Reinders A."/>
            <person name="Rovekamp M."/>
            <person name="Sano R."/>
            <person name="Sawa S."/>
            <person name="Schmid M.W."/>
            <person name="Shirakawa M."/>
            <person name="Solano R."/>
            <person name="Spunde A."/>
            <person name="Suetsugu N."/>
            <person name="Sugano S."/>
            <person name="Sugiyama A."/>
            <person name="Sun R."/>
            <person name="Suzuki Y."/>
            <person name="Takenaka M."/>
            <person name="Takezawa D."/>
            <person name="Tomogane H."/>
            <person name="Tsuzuki M."/>
            <person name="Ueda T."/>
            <person name="Umeda M."/>
            <person name="Ward J.M."/>
            <person name="Watanabe Y."/>
            <person name="Yazaki K."/>
            <person name="Yokoyama R."/>
            <person name="Yoshitake Y."/>
            <person name="Yotsui I."/>
            <person name="Zachgo S."/>
            <person name="Schmutz J."/>
        </authorList>
    </citation>
    <scope>NUCLEOTIDE SEQUENCE [LARGE SCALE GENOMIC DNA]</scope>
    <source>
        <strain evidence="4">Tak-1</strain>
    </source>
</reference>
<feature type="compositionally biased region" description="Polar residues" evidence="2">
    <location>
        <begin position="12"/>
        <end position="27"/>
    </location>
</feature>